<gene>
    <name evidence="5" type="ORF">BJ997_001618</name>
    <name evidence="4" type="ORF">GY21_11925</name>
</gene>
<dbReference type="Pfam" id="PF00583">
    <property type="entry name" value="Acetyltransf_1"/>
    <property type="match status" value="1"/>
</dbReference>
<keyword evidence="6" id="KW-1185">Reference proteome</keyword>
<organism evidence="4 6">
    <name type="scientific">Cryobacterium roopkundense</name>
    <dbReference type="NCBI Taxonomy" id="1001240"/>
    <lineage>
        <taxon>Bacteria</taxon>
        <taxon>Bacillati</taxon>
        <taxon>Actinomycetota</taxon>
        <taxon>Actinomycetes</taxon>
        <taxon>Micrococcales</taxon>
        <taxon>Microbacteriaceae</taxon>
        <taxon>Cryobacterium</taxon>
    </lineage>
</organism>
<dbReference type="STRING" id="1001240.GY21_11925"/>
<dbReference type="PROSITE" id="PS51186">
    <property type="entry name" value="GNAT"/>
    <property type="match status" value="1"/>
</dbReference>
<dbReference type="EMBL" id="JPXF01000048">
    <property type="protein sequence ID" value="KGJ72930.1"/>
    <property type="molecule type" value="Genomic_DNA"/>
</dbReference>
<keyword evidence="5" id="KW-0689">Ribosomal protein</keyword>
<dbReference type="InterPro" id="IPR016181">
    <property type="entry name" value="Acyl_CoA_acyltransferase"/>
</dbReference>
<dbReference type="PANTHER" id="PTHR43877">
    <property type="entry name" value="AMINOALKYLPHOSPHONATE N-ACETYLTRANSFERASE-RELATED-RELATED"/>
    <property type="match status" value="1"/>
</dbReference>
<dbReference type="Proteomes" id="UP000561726">
    <property type="component" value="Unassembled WGS sequence"/>
</dbReference>
<evidence type="ECO:0000313" key="4">
    <source>
        <dbReference type="EMBL" id="KGJ72930.1"/>
    </source>
</evidence>
<feature type="domain" description="N-acetyltransferase" evidence="3">
    <location>
        <begin position="17"/>
        <end position="164"/>
    </location>
</feature>
<dbReference type="AlphaFoldDB" id="A0A099J4B6"/>
<name>A0A099J4B6_9MICO</name>
<reference evidence="4 6" key="1">
    <citation type="submission" date="2014-08" db="EMBL/GenBank/DDBJ databases">
        <authorList>
            <person name="Sisinthy S."/>
        </authorList>
    </citation>
    <scope>NUCLEOTIDE SEQUENCE [LARGE SCALE GENOMIC DNA]</scope>
    <source>
        <strain evidence="4 6">RuG17</strain>
    </source>
</reference>
<dbReference type="RefSeq" id="WP_035836960.1">
    <property type="nucleotide sequence ID" value="NZ_JACHBQ010000001.1"/>
</dbReference>
<keyword evidence="1 4" id="KW-0808">Transferase</keyword>
<dbReference type="EMBL" id="JACHBQ010000001">
    <property type="protein sequence ID" value="MBB5641070.1"/>
    <property type="molecule type" value="Genomic_DNA"/>
</dbReference>
<evidence type="ECO:0000259" key="3">
    <source>
        <dbReference type="PROSITE" id="PS51186"/>
    </source>
</evidence>
<dbReference type="Gene3D" id="3.40.630.30">
    <property type="match status" value="1"/>
</dbReference>
<dbReference type="InterPro" id="IPR050832">
    <property type="entry name" value="Bact_Acetyltransf"/>
</dbReference>
<keyword evidence="2" id="KW-0012">Acyltransferase</keyword>
<evidence type="ECO:0000256" key="1">
    <source>
        <dbReference type="ARBA" id="ARBA00022679"/>
    </source>
</evidence>
<dbReference type="PANTHER" id="PTHR43877:SF1">
    <property type="entry name" value="ACETYLTRANSFERASE"/>
    <property type="match status" value="1"/>
</dbReference>
<accession>A0A099J4B6</accession>
<evidence type="ECO:0000313" key="6">
    <source>
        <dbReference type="Proteomes" id="UP000029864"/>
    </source>
</evidence>
<evidence type="ECO:0000313" key="5">
    <source>
        <dbReference type="EMBL" id="MBB5641070.1"/>
    </source>
</evidence>
<dbReference type="Proteomes" id="UP000029864">
    <property type="component" value="Unassembled WGS sequence"/>
</dbReference>
<dbReference type="GO" id="GO:0016747">
    <property type="term" value="F:acyltransferase activity, transferring groups other than amino-acyl groups"/>
    <property type="evidence" value="ECO:0007669"/>
    <property type="project" value="InterPro"/>
</dbReference>
<comment type="caution">
    <text evidence="4">The sequence shown here is derived from an EMBL/GenBank/DDBJ whole genome shotgun (WGS) entry which is preliminary data.</text>
</comment>
<dbReference type="SUPFAM" id="SSF55729">
    <property type="entry name" value="Acyl-CoA N-acyltransferases (Nat)"/>
    <property type="match status" value="1"/>
</dbReference>
<keyword evidence="5" id="KW-0687">Ribonucleoprotein</keyword>
<protein>
    <submittedName>
        <fullName evidence="4">Acetyltransferase</fullName>
    </submittedName>
    <submittedName>
        <fullName evidence="5">Ribosomal protein S18 acetylase RimI-like enzyme</fullName>
    </submittedName>
</protein>
<dbReference type="CDD" id="cd04301">
    <property type="entry name" value="NAT_SF"/>
    <property type="match status" value="1"/>
</dbReference>
<reference evidence="5 7" key="2">
    <citation type="submission" date="2020-08" db="EMBL/GenBank/DDBJ databases">
        <title>Sequencing the genomes of 1000 actinobacteria strains.</title>
        <authorList>
            <person name="Klenk H.-P."/>
        </authorList>
    </citation>
    <scope>NUCLEOTIDE SEQUENCE [LARGE SCALE GENOMIC DNA]</scope>
    <source>
        <strain evidence="5 7">DSM 21065</strain>
    </source>
</reference>
<evidence type="ECO:0000256" key="2">
    <source>
        <dbReference type="ARBA" id="ARBA00023315"/>
    </source>
</evidence>
<dbReference type="InterPro" id="IPR000182">
    <property type="entry name" value="GNAT_dom"/>
</dbReference>
<dbReference type="eggNOG" id="COG0456">
    <property type="taxonomic scope" value="Bacteria"/>
</dbReference>
<dbReference type="GO" id="GO:0005840">
    <property type="term" value="C:ribosome"/>
    <property type="evidence" value="ECO:0007669"/>
    <property type="project" value="UniProtKB-KW"/>
</dbReference>
<evidence type="ECO:0000313" key="7">
    <source>
        <dbReference type="Proteomes" id="UP000561726"/>
    </source>
</evidence>
<sequence>MTIELRTLSVDDWREWRTVRLAALTDAPSAFGSRLQEWADAPDDRWRDRLSIPGAIDLLAVNIDGNVPVGMATGTPSADPASRAELISMWVDPAVRSRGVATALITAIAHWAATTGAATLALSVMPDNLAARRTYERNGFALSDEPGDLLPGGQRELVMLRDLSPERAVTD</sequence>
<proteinExistence type="predicted"/>
<dbReference type="OrthoDB" id="9799092at2"/>